<dbReference type="Gene3D" id="1.10.3210.50">
    <property type="match status" value="1"/>
</dbReference>
<protein>
    <recommendedName>
        <fullName evidence="1">HD domain-containing protein</fullName>
    </recommendedName>
</protein>
<dbReference type="EMBL" id="QKZK01000033">
    <property type="protein sequence ID" value="PZX12230.1"/>
    <property type="molecule type" value="Genomic_DNA"/>
</dbReference>
<proteinExistence type="predicted"/>
<dbReference type="InterPro" id="IPR006674">
    <property type="entry name" value="HD_domain"/>
</dbReference>
<dbReference type="InterPro" id="IPR003607">
    <property type="entry name" value="HD/PDEase_dom"/>
</dbReference>
<dbReference type="Proteomes" id="UP000249239">
    <property type="component" value="Unassembled WGS sequence"/>
</dbReference>
<evidence type="ECO:0000259" key="1">
    <source>
        <dbReference type="PROSITE" id="PS51831"/>
    </source>
</evidence>
<dbReference type="CDD" id="cd00077">
    <property type="entry name" value="HDc"/>
    <property type="match status" value="1"/>
</dbReference>
<comment type="caution">
    <text evidence="2">The sequence shown here is derived from an EMBL/GenBank/DDBJ whole genome shotgun (WGS) entry which is preliminary data.</text>
</comment>
<keyword evidence="3" id="KW-1185">Reference proteome</keyword>
<reference evidence="2 3" key="1">
    <citation type="submission" date="2018-06" db="EMBL/GenBank/DDBJ databases">
        <title>Genomic Encyclopedia of Archaeal and Bacterial Type Strains, Phase II (KMG-II): from individual species to whole genera.</title>
        <authorList>
            <person name="Goeker M."/>
        </authorList>
    </citation>
    <scope>NUCLEOTIDE SEQUENCE [LARGE SCALE GENOMIC DNA]</scope>
    <source>
        <strain evidence="2 3">DSM 6779</strain>
    </source>
</reference>
<feature type="domain" description="HD" evidence="1">
    <location>
        <begin position="29"/>
        <end position="132"/>
    </location>
</feature>
<evidence type="ECO:0000313" key="3">
    <source>
        <dbReference type="Proteomes" id="UP000249239"/>
    </source>
</evidence>
<organism evidence="2 3">
    <name type="scientific">Breznakibacter xylanolyticus</name>
    <dbReference type="NCBI Taxonomy" id="990"/>
    <lineage>
        <taxon>Bacteria</taxon>
        <taxon>Pseudomonadati</taxon>
        <taxon>Bacteroidota</taxon>
        <taxon>Bacteroidia</taxon>
        <taxon>Marinilabiliales</taxon>
        <taxon>Marinilabiliaceae</taxon>
        <taxon>Breznakibacter</taxon>
    </lineage>
</organism>
<sequence length="219" mass="24873">MMNADMTRWVEQTRLYVRQAMANAEPGHDWWHAERVCRLAMTLARSEPVDALVVQLAALLHDIADHKFHGGDETLGPRRASQFLVSLGVPDAVVSHVAAIVANISFKGGHATQTFRSPELDVVQDADRLDAMGAIGIARTFSFGGFARRELYNPDVPPALNQTPEQYKANRSHTINHFYEKLLLLKDRMNTPTAQRMAEQRHRFMEGFLEEFYREWEGV</sequence>
<evidence type="ECO:0000313" key="2">
    <source>
        <dbReference type="EMBL" id="PZX12230.1"/>
    </source>
</evidence>
<accession>A0A2W7MWS0</accession>
<dbReference type="AlphaFoldDB" id="A0A2W7MWS0"/>
<dbReference type="PANTHER" id="PTHR33594">
    <property type="entry name" value="SUPERFAMILY HYDROLASE, PUTATIVE (AFU_ORTHOLOGUE AFUA_1G03035)-RELATED"/>
    <property type="match status" value="1"/>
</dbReference>
<name>A0A2W7MWS0_9BACT</name>
<dbReference type="PANTHER" id="PTHR33594:SF1">
    <property type="entry name" value="HD_PDEASE DOMAIN-CONTAINING PROTEIN"/>
    <property type="match status" value="1"/>
</dbReference>
<gene>
    <name evidence="2" type="ORF">LX69_02955</name>
</gene>
<dbReference type="SMART" id="SM00471">
    <property type="entry name" value="HDc"/>
    <property type="match status" value="1"/>
</dbReference>
<dbReference type="Pfam" id="PF01966">
    <property type="entry name" value="HD"/>
    <property type="match status" value="1"/>
</dbReference>
<dbReference type="SUPFAM" id="SSF109604">
    <property type="entry name" value="HD-domain/PDEase-like"/>
    <property type="match status" value="1"/>
</dbReference>
<dbReference type="PROSITE" id="PS51831">
    <property type="entry name" value="HD"/>
    <property type="match status" value="1"/>
</dbReference>